<keyword evidence="3" id="KW-0238">DNA-binding</keyword>
<organism evidence="6 7">
    <name type="scientific">Paenibacillus lautus</name>
    <name type="common">Bacillus lautus</name>
    <dbReference type="NCBI Taxonomy" id="1401"/>
    <lineage>
        <taxon>Bacteria</taxon>
        <taxon>Bacillati</taxon>
        <taxon>Bacillota</taxon>
        <taxon>Bacilli</taxon>
        <taxon>Bacillales</taxon>
        <taxon>Paenibacillaceae</taxon>
        <taxon>Paenibacillus</taxon>
    </lineage>
</organism>
<dbReference type="PROSITE" id="PS50937">
    <property type="entry name" value="HTH_MERR_2"/>
    <property type="match status" value="1"/>
</dbReference>
<evidence type="ECO:0000256" key="2">
    <source>
        <dbReference type="ARBA" id="ARBA00023015"/>
    </source>
</evidence>
<dbReference type="InterPro" id="IPR010499">
    <property type="entry name" value="AraC_E-bd"/>
</dbReference>
<dbReference type="PANTHER" id="PTHR30204">
    <property type="entry name" value="REDOX-CYCLING DRUG-SENSING TRANSCRIPTIONAL ACTIVATOR SOXR"/>
    <property type="match status" value="1"/>
</dbReference>
<keyword evidence="2" id="KW-0805">Transcription regulation</keyword>
<gene>
    <name evidence="6" type="ORF">D5F53_15895</name>
</gene>
<proteinExistence type="predicted"/>
<keyword evidence="1" id="KW-0678">Repressor</keyword>
<evidence type="ECO:0000313" key="6">
    <source>
        <dbReference type="EMBL" id="AYB44663.1"/>
    </source>
</evidence>
<dbReference type="SMART" id="SM00422">
    <property type="entry name" value="HTH_MERR"/>
    <property type="match status" value="1"/>
</dbReference>
<dbReference type="InterPro" id="IPR011256">
    <property type="entry name" value="Reg_factor_effector_dom_sf"/>
</dbReference>
<dbReference type="InterPro" id="IPR029442">
    <property type="entry name" value="GyrI-like"/>
</dbReference>
<dbReference type="Proteomes" id="UP000266552">
    <property type="component" value="Chromosome"/>
</dbReference>
<feature type="domain" description="HTH merR-type" evidence="5">
    <location>
        <begin position="1"/>
        <end position="71"/>
    </location>
</feature>
<dbReference type="CDD" id="cd01107">
    <property type="entry name" value="HTH_BmrR"/>
    <property type="match status" value="1"/>
</dbReference>
<evidence type="ECO:0000256" key="3">
    <source>
        <dbReference type="ARBA" id="ARBA00023125"/>
    </source>
</evidence>
<dbReference type="Gene3D" id="3.20.80.10">
    <property type="entry name" value="Regulatory factor, effector binding domain"/>
    <property type="match status" value="1"/>
</dbReference>
<keyword evidence="4" id="KW-0804">Transcription</keyword>
<dbReference type="SUPFAM" id="SSF55136">
    <property type="entry name" value="Probable bacterial effector-binding domain"/>
    <property type="match status" value="1"/>
</dbReference>
<name>A0A385TLW8_PAELA</name>
<accession>A0A385TLW8</accession>
<dbReference type="SMART" id="SM00871">
    <property type="entry name" value="AraC_E_bind"/>
    <property type="match status" value="1"/>
</dbReference>
<evidence type="ECO:0000256" key="1">
    <source>
        <dbReference type="ARBA" id="ARBA00022491"/>
    </source>
</evidence>
<dbReference type="InterPro" id="IPR047057">
    <property type="entry name" value="MerR_fam"/>
</dbReference>
<dbReference type="Pfam" id="PF13411">
    <property type="entry name" value="MerR_1"/>
    <property type="match status" value="1"/>
</dbReference>
<reference evidence="6 7" key="1">
    <citation type="submission" date="2018-09" db="EMBL/GenBank/DDBJ databases">
        <title>Genome Sequence of Paenibacillus lautus Strain E7593-69, Azo Dye-Degrading Bacteria, Isolated from Commercial Tattoo Inks.</title>
        <authorList>
            <person name="Nho S.W."/>
            <person name="Kim S.-J."/>
            <person name="Kweon O."/>
            <person name="Cerniglia C.E."/>
        </authorList>
    </citation>
    <scope>NUCLEOTIDE SEQUENCE [LARGE SCALE GENOMIC DNA]</scope>
    <source>
        <strain evidence="6 7">E7593-69</strain>
    </source>
</reference>
<dbReference type="Gene3D" id="1.10.1660.10">
    <property type="match status" value="1"/>
</dbReference>
<dbReference type="InterPro" id="IPR009061">
    <property type="entry name" value="DNA-bd_dom_put_sf"/>
</dbReference>
<dbReference type="PROSITE" id="PS00552">
    <property type="entry name" value="HTH_MERR_1"/>
    <property type="match status" value="1"/>
</dbReference>
<dbReference type="KEGG" id="plw:D5F53_15895"/>
<dbReference type="SUPFAM" id="SSF46955">
    <property type="entry name" value="Putative DNA-binding domain"/>
    <property type="match status" value="1"/>
</dbReference>
<evidence type="ECO:0000256" key="4">
    <source>
        <dbReference type="ARBA" id="ARBA00023163"/>
    </source>
</evidence>
<dbReference type="GO" id="GO:0003700">
    <property type="term" value="F:DNA-binding transcription factor activity"/>
    <property type="evidence" value="ECO:0007669"/>
    <property type="project" value="InterPro"/>
</dbReference>
<dbReference type="AlphaFoldDB" id="A0A385TLW8"/>
<dbReference type="PANTHER" id="PTHR30204:SF69">
    <property type="entry name" value="MERR-FAMILY TRANSCRIPTIONAL REGULATOR"/>
    <property type="match status" value="1"/>
</dbReference>
<dbReference type="Pfam" id="PF06445">
    <property type="entry name" value="GyrI-like"/>
    <property type="match status" value="1"/>
</dbReference>
<evidence type="ECO:0000259" key="5">
    <source>
        <dbReference type="PROSITE" id="PS50937"/>
    </source>
</evidence>
<dbReference type="EMBL" id="CP032412">
    <property type="protein sequence ID" value="AYB44663.1"/>
    <property type="molecule type" value="Genomic_DNA"/>
</dbReference>
<keyword evidence="7" id="KW-1185">Reference proteome</keyword>
<dbReference type="RefSeq" id="WP_119848548.1">
    <property type="nucleotide sequence ID" value="NZ_CP032412.1"/>
</dbReference>
<protein>
    <submittedName>
        <fullName evidence="6">MerR family transcriptional regulator</fullName>
    </submittedName>
</protein>
<dbReference type="InterPro" id="IPR000551">
    <property type="entry name" value="MerR-type_HTH_dom"/>
</dbReference>
<evidence type="ECO:0000313" key="7">
    <source>
        <dbReference type="Proteomes" id="UP000266552"/>
    </source>
</evidence>
<sequence>MLSIGEFSKLCEVSTKTLRYYDEIGLIHPDQINPENGYRYYSIGQLKQMLYINRLKSYHFSLDEIKEILAGEAGHSEEKLYTALHRKRREVQQKIDMYHHALNQMDQDILSLDKGIDVMSYLNRIEVQLVDQAPMNILFKRQMMSRDDYALGYGRYFSGLYEQIAKEKLTLVGTPMTIYHSSEYNPAGNDTEFALPVKERVIGTRDLVGGRCAKSVWKGSYSDLTSVYARLREWIEEEGYALSQSPYEIYVTDPNQATAAEHLVTEVYFPVTKKQIKNARYL</sequence>
<dbReference type="GO" id="GO:0003677">
    <property type="term" value="F:DNA binding"/>
    <property type="evidence" value="ECO:0007669"/>
    <property type="project" value="UniProtKB-KW"/>
</dbReference>